<dbReference type="Proteomes" id="UP001631969">
    <property type="component" value="Unassembled WGS sequence"/>
</dbReference>
<accession>A0ACC7P5P8</accession>
<protein>
    <submittedName>
        <fullName evidence="1">Uncharacterized protein</fullName>
    </submittedName>
</protein>
<dbReference type="EMBL" id="JBJURJ010000019">
    <property type="protein sequence ID" value="MFM9331569.1"/>
    <property type="molecule type" value="Genomic_DNA"/>
</dbReference>
<evidence type="ECO:0000313" key="2">
    <source>
        <dbReference type="Proteomes" id="UP001631969"/>
    </source>
</evidence>
<comment type="caution">
    <text evidence="1">The sequence shown here is derived from an EMBL/GenBank/DDBJ whole genome shotgun (WGS) entry which is preliminary data.</text>
</comment>
<sequence>MERNIISRTVGEQSKGERLQRLRAIQLIFEELEKSPNISVLVACEYIEDVYMNTNDGNGESSEYLESDKSYESKCFSINSDEVKNSLVSFLDVSLHIGKHIRYGFYTNTGITNERTTKLLKDNQLELPENVLLMNLLIEKKYQEVLPFIKCILIDDYKKQYLGKNETGYLDLIEKYTDDMWIQFLERIDWKFNQEDENQLEEALLLKVKSCRLYNTVSVSGKEQYIIDALDKELEKRQAYKDPFHRLINTDTVKTKFLEIGNNVASTKPLDPCYEDWESMEKPFDVRNINDKIKAVSPDYDETTFEIFARKIGSIEKQLLRVQPQERGAYLYRVFEACEEQLLRVVYKQTRQSTVEPPVVDDWIDMLVRVAAAHLGDWGKDYRYPFQSENAVRDTIYELINSCYLAFDRRN</sequence>
<name>A0ACC7P5P8_9BACL</name>
<gene>
    <name evidence="1" type="ORF">ACI1P1_25040</name>
</gene>
<keyword evidence="2" id="KW-1185">Reference proteome</keyword>
<organism evidence="1 2">
    <name type="scientific">Paenibacillus mesotrionivorans</name>
    <dbReference type="NCBI Taxonomy" id="3160968"/>
    <lineage>
        <taxon>Bacteria</taxon>
        <taxon>Bacillati</taxon>
        <taxon>Bacillota</taxon>
        <taxon>Bacilli</taxon>
        <taxon>Bacillales</taxon>
        <taxon>Paenibacillaceae</taxon>
        <taxon>Paenibacillus</taxon>
    </lineage>
</organism>
<reference evidence="1" key="1">
    <citation type="submission" date="2024-12" db="EMBL/GenBank/DDBJ databases">
        <authorList>
            <person name="Wu N."/>
        </authorList>
    </citation>
    <scope>NUCLEOTIDE SEQUENCE</scope>
    <source>
        <strain evidence="1">P15</strain>
    </source>
</reference>
<evidence type="ECO:0000313" key="1">
    <source>
        <dbReference type="EMBL" id="MFM9331569.1"/>
    </source>
</evidence>
<proteinExistence type="predicted"/>